<gene>
    <name evidence="1" type="ORF">FHS79_003279</name>
</gene>
<dbReference type="Gene3D" id="3.90.850.10">
    <property type="entry name" value="Fumarylacetoacetase-like, C-terminal domain"/>
    <property type="match status" value="1"/>
</dbReference>
<sequence length="273" mass="27766">MTDTAITAETASAIAAALVDARRHAASLPDYPGPLPQSLDAGYAIQDAAINVSGGTVAGWKVGRIWPPLDARFGSDRLAGPIFASTVFSSAQAAPVSMPVFAQGFGAVEAEFIFRLGDVPPGQTRFSLAEAAALVAGVHVGIEIASSPFAAINDLGPAVTVSDFGNNNGIILGAEIADWAAADIDHWPIALEIDGQTVGRGIAADFPDGTLGSVRFLLELLARRGIAVPPGTLVSTGAITGVHAIAPGQSATARFGTDHALDCHIKSAIPDIA</sequence>
<dbReference type="InterPro" id="IPR050772">
    <property type="entry name" value="Hydratase-Decarb/MhpD_sf"/>
</dbReference>
<dbReference type="PANTHER" id="PTHR30143">
    <property type="entry name" value="ACID HYDRATASE"/>
    <property type="match status" value="1"/>
</dbReference>
<dbReference type="Proteomes" id="UP000538147">
    <property type="component" value="Unassembled WGS sequence"/>
</dbReference>
<evidence type="ECO:0000313" key="1">
    <source>
        <dbReference type="EMBL" id="MBB6229080.1"/>
    </source>
</evidence>
<comment type="caution">
    <text evidence="1">The sequence shown here is derived from an EMBL/GenBank/DDBJ whole genome shotgun (WGS) entry which is preliminary data.</text>
</comment>
<protein>
    <submittedName>
        <fullName evidence="1">2-keto-4-pentenoate hydratase</fullName>
        <ecNumber evidence="1">4.2.1.80</ecNumber>
    </submittedName>
</protein>
<accession>A0A841L9H5</accession>
<dbReference type="InterPro" id="IPR036663">
    <property type="entry name" value="Fumarylacetoacetase_C_sf"/>
</dbReference>
<dbReference type="EC" id="4.2.1.80" evidence="1"/>
<name>A0A841L9H5_9SPHN</name>
<dbReference type="RefSeq" id="WP_243453477.1">
    <property type="nucleotide sequence ID" value="NZ_BMOX01000058.1"/>
</dbReference>
<dbReference type="EMBL" id="JACIIV010000031">
    <property type="protein sequence ID" value="MBB6229080.1"/>
    <property type="molecule type" value="Genomic_DNA"/>
</dbReference>
<dbReference type="AlphaFoldDB" id="A0A841L9H5"/>
<dbReference type="PANTHER" id="PTHR30143:SF0">
    <property type="entry name" value="2-KETO-4-PENTENOATE HYDRATASE"/>
    <property type="match status" value="1"/>
</dbReference>
<keyword evidence="1" id="KW-0456">Lyase</keyword>
<dbReference type="SUPFAM" id="SSF56529">
    <property type="entry name" value="FAH"/>
    <property type="match status" value="1"/>
</dbReference>
<reference evidence="1 2" key="1">
    <citation type="submission" date="2020-08" db="EMBL/GenBank/DDBJ databases">
        <title>Genomic Encyclopedia of Type Strains, Phase IV (KMG-IV): sequencing the most valuable type-strain genomes for metagenomic binning, comparative biology and taxonomic classification.</title>
        <authorList>
            <person name="Goeker M."/>
        </authorList>
    </citation>
    <scope>NUCLEOTIDE SEQUENCE [LARGE SCALE GENOMIC DNA]</scope>
    <source>
        <strain evidence="1 2">DSM 102189</strain>
    </source>
</reference>
<organism evidence="1 2">
    <name type="scientific">Polymorphobacter multimanifer</name>
    <dbReference type="NCBI Taxonomy" id="1070431"/>
    <lineage>
        <taxon>Bacteria</taxon>
        <taxon>Pseudomonadati</taxon>
        <taxon>Pseudomonadota</taxon>
        <taxon>Alphaproteobacteria</taxon>
        <taxon>Sphingomonadales</taxon>
        <taxon>Sphingosinicellaceae</taxon>
        <taxon>Polymorphobacter</taxon>
    </lineage>
</organism>
<dbReference type="GO" id="GO:0005737">
    <property type="term" value="C:cytoplasm"/>
    <property type="evidence" value="ECO:0007669"/>
    <property type="project" value="TreeGrafter"/>
</dbReference>
<keyword evidence="2" id="KW-1185">Reference proteome</keyword>
<proteinExistence type="predicted"/>
<evidence type="ECO:0000313" key="2">
    <source>
        <dbReference type="Proteomes" id="UP000538147"/>
    </source>
</evidence>
<dbReference type="GO" id="GO:0008684">
    <property type="term" value="F:2-oxopent-4-enoate hydratase activity"/>
    <property type="evidence" value="ECO:0007669"/>
    <property type="project" value="UniProtKB-EC"/>
</dbReference>